<keyword evidence="2" id="KW-1185">Reference proteome</keyword>
<reference evidence="1 2" key="1">
    <citation type="journal article" date="2020" name="Cell">
        <title>Large-Scale Comparative Analyses of Tick Genomes Elucidate Their Genetic Diversity and Vector Capacities.</title>
        <authorList>
            <consortium name="Tick Genome and Microbiome Consortium (TIGMIC)"/>
            <person name="Jia N."/>
            <person name="Wang J."/>
            <person name="Shi W."/>
            <person name="Du L."/>
            <person name="Sun Y."/>
            <person name="Zhan W."/>
            <person name="Jiang J.F."/>
            <person name="Wang Q."/>
            <person name="Zhang B."/>
            <person name="Ji P."/>
            <person name="Bell-Sakyi L."/>
            <person name="Cui X.M."/>
            <person name="Yuan T.T."/>
            <person name="Jiang B.G."/>
            <person name="Yang W.F."/>
            <person name="Lam T.T."/>
            <person name="Chang Q.C."/>
            <person name="Ding S.J."/>
            <person name="Wang X.J."/>
            <person name="Zhu J.G."/>
            <person name="Ruan X.D."/>
            <person name="Zhao L."/>
            <person name="Wei J.T."/>
            <person name="Ye R.Z."/>
            <person name="Que T.C."/>
            <person name="Du C.H."/>
            <person name="Zhou Y.H."/>
            <person name="Cheng J.X."/>
            <person name="Dai P.F."/>
            <person name="Guo W.B."/>
            <person name="Han X.H."/>
            <person name="Huang E.J."/>
            <person name="Li L.F."/>
            <person name="Wei W."/>
            <person name="Gao Y.C."/>
            <person name="Liu J.Z."/>
            <person name="Shao H.Z."/>
            <person name="Wang X."/>
            <person name="Wang C.C."/>
            <person name="Yang T.C."/>
            <person name="Huo Q.B."/>
            <person name="Li W."/>
            <person name="Chen H.Y."/>
            <person name="Chen S.E."/>
            <person name="Zhou L.G."/>
            <person name="Ni X.B."/>
            <person name="Tian J.H."/>
            <person name="Sheng Y."/>
            <person name="Liu T."/>
            <person name="Pan Y.S."/>
            <person name="Xia L.Y."/>
            <person name="Li J."/>
            <person name="Zhao F."/>
            <person name="Cao W.C."/>
        </authorList>
    </citation>
    <scope>NUCLEOTIDE SEQUENCE [LARGE SCALE GENOMIC DNA]</scope>
    <source>
        <strain evidence="1">Iper-2018</strain>
    </source>
</reference>
<gene>
    <name evidence="1" type="ORF">HPB47_024721</name>
</gene>
<dbReference type="EMBL" id="JABSTQ010009545">
    <property type="protein sequence ID" value="KAG0428271.1"/>
    <property type="molecule type" value="Genomic_DNA"/>
</dbReference>
<feature type="non-terminal residue" evidence="1">
    <location>
        <position position="93"/>
    </location>
</feature>
<accession>A0AC60Q5S4</accession>
<evidence type="ECO:0000313" key="1">
    <source>
        <dbReference type="EMBL" id="KAG0428271.1"/>
    </source>
</evidence>
<organism evidence="1 2">
    <name type="scientific">Ixodes persulcatus</name>
    <name type="common">Taiga tick</name>
    <dbReference type="NCBI Taxonomy" id="34615"/>
    <lineage>
        <taxon>Eukaryota</taxon>
        <taxon>Metazoa</taxon>
        <taxon>Ecdysozoa</taxon>
        <taxon>Arthropoda</taxon>
        <taxon>Chelicerata</taxon>
        <taxon>Arachnida</taxon>
        <taxon>Acari</taxon>
        <taxon>Parasitiformes</taxon>
        <taxon>Ixodida</taxon>
        <taxon>Ixodoidea</taxon>
        <taxon>Ixodidae</taxon>
        <taxon>Ixodinae</taxon>
        <taxon>Ixodes</taxon>
    </lineage>
</organism>
<sequence>RRLFHRLVAESQDVELDAILGELCALETQFEREINQKGHSRTYNGSVASTTAVALNLGPSTPTAVAVPSSATTATVSVQLWPIEPAFFWPQSL</sequence>
<protein>
    <submittedName>
        <fullName evidence="1">Uncharacterized protein</fullName>
    </submittedName>
</protein>
<name>A0AC60Q5S4_IXOPE</name>
<proteinExistence type="predicted"/>
<feature type="non-terminal residue" evidence="1">
    <location>
        <position position="1"/>
    </location>
</feature>
<comment type="caution">
    <text evidence="1">The sequence shown here is derived from an EMBL/GenBank/DDBJ whole genome shotgun (WGS) entry which is preliminary data.</text>
</comment>
<evidence type="ECO:0000313" key="2">
    <source>
        <dbReference type="Proteomes" id="UP000805193"/>
    </source>
</evidence>
<dbReference type="Proteomes" id="UP000805193">
    <property type="component" value="Unassembled WGS sequence"/>
</dbReference>